<dbReference type="CDD" id="cd03259">
    <property type="entry name" value="ABC_Carb_Solutes_like"/>
    <property type="match status" value="1"/>
</dbReference>
<evidence type="ECO:0000313" key="11">
    <source>
        <dbReference type="EMBL" id="RKD29026.1"/>
    </source>
</evidence>
<dbReference type="InterPro" id="IPR050093">
    <property type="entry name" value="ABC_SmlMolc_Importer"/>
</dbReference>
<name>A0A419SUY0_9FIRM</name>
<keyword evidence="6" id="KW-0408">Iron</keyword>
<evidence type="ECO:0000256" key="8">
    <source>
        <dbReference type="ARBA" id="ARBA00023136"/>
    </source>
</evidence>
<dbReference type="PANTHER" id="PTHR42781">
    <property type="entry name" value="SPERMIDINE/PUTRESCINE IMPORT ATP-BINDING PROTEIN POTA"/>
    <property type="match status" value="1"/>
</dbReference>
<dbReference type="InterPro" id="IPR003439">
    <property type="entry name" value="ABC_transporter-like_ATP-bd"/>
</dbReference>
<keyword evidence="5 11" id="KW-0067">ATP-binding</keyword>
<keyword evidence="4" id="KW-0547">Nucleotide-binding</keyword>
<evidence type="ECO:0000259" key="10">
    <source>
        <dbReference type="PROSITE" id="PS50893"/>
    </source>
</evidence>
<dbReference type="GO" id="GO:0015408">
    <property type="term" value="F:ABC-type ferric iron transporter activity"/>
    <property type="evidence" value="ECO:0007669"/>
    <property type="project" value="InterPro"/>
</dbReference>
<feature type="domain" description="ABC transporter" evidence="10">
    <location>
        <begin position="4"/>
        <end position="234"/>
    </location>
</feature>
<dbReference type="Pfam" id="PF00005">
    <property type="entry name" value="ABC_tran"/>
    <property type="match status" value="1"/>
</dbReference>
<keyword evidence="12" id="KW-1185">Reference proteome</keyword>
<keyword evidence="3" id="KW-0410">Iron transport</keyword>
<dbReference type="OrthoDB" id="9802264at2"/>
<evidence type="ECO:0000313" key="12">
    <source>
        <dbReference type="Proteomes" id="UP000284177"/>
    </source>
</evidence>
<evidence type="ECO:0000256" key="5">
    <source>
        <dbReference type="ARBA" id="ARBA00022840"/>
    </source>
</evidence>
<evidence type="ECO:0000256" key="1">
    <source>
        <dbReference type="ARBA" id="ARBA00022448"/>
    </source>
</evidence>
<evidence type="ECO:0000256" key="7">
    <source>
        <dbReference type="ARBA" id="ARBA00023065"/>
    </source>
</evidence>
<reference evidence="11 12" key="1">
    <citation type="submission" date="2016-08" db="EMBL/GenBank/DDBJ databases">
        <title>Novel Firmicutes and Novel Genomes.</title>
        <authorList>
            <person name="Poppleton D.I."/>
            <person name="Gribaldo S."/>
        </authorList>
    </citation>
    <scope>NUCLEOTIDE SEQUENCE [LARGE SCALE GENOMIC DNA]</scope>
    <source>
        <strain evidence="11 12">CTT3</strain>
    </source>
</reference>
<sequence>MSRLELKNITKKFDNKIILDNINLVVEEGEMVSLLGPSGCGKTTTLKIITGLIYPDNGDVLLNNKSVLAVPVEKRETVIVFQDYLLFPHMTVEENIGFGLKMAKVDKKVRDKKVKEMINLVRLNGHEKKYPRELSGGQKQRVALARAIAVEPKVLLLDEPFSNLDGRLRENMREFVCELQKQLKITTILVTHDREEALMTSDKVAVMLEGKIRQFGSPEEIYKKPATKDVADFFGEKNYIKGTIENNIFKSRIGNFKTTFNKFSKGKAMIRPEEIEIFSKDVDTGLLGKIKKKKFAGDRMYYNILINDVEIKCITKFNKNYNVGDMVSVKIDFNDAVFFKEE</sequence>
<dbReference type="InterPro" id="IPR003593">
    <property type="entry name" value="AAA+_ATPase"/>
</dbReference>
<dbReference type="PANTHER" id="PTHR42781:SF4">
    <property type="entry name" value="SPERMIDINE_PUTRESCINE IMPORT ATP-BINDING PROTEIN POTA"/>
    <property type="match status" value="1"/>
</dbReference>
<dbReference type="GO" id="GO:0015418">
    <property type="term" value="F:ABC-type quaternary ammonium compound transporting activity"/>
    <property type="evidence" value="ECO:0007669"/>
    <property type="project" value="UniProtKB-EC"/>
</dbReference>
<accession>A0A419SUY0</accession>
<dbReference type="SMART" id="SM00382">
    <property type="entry name" value="AAA"/>
    <property type="match status" value="1"/>
</dbReference>
<keyword evidence="8" id="KW-0472">Membrane</keyword>
<evidence type="ECO:0000256" key="6">
    <source>
        <dbReference type="ARBA" id="ARBA00023004"/>
    </source>
</evidence>
<dbReference type="GO" id="GO:0016020">
    <property type="term" value="C:membrane"/>
    <property type="evidence" value="ECO:0007669"/>
    <property type="project" value="InterPro"/>
</dbReference>
<dbReference type="InterPro" id="IPR015853">
    <property type="entry name" value="ABC_transpr_FbpC"/>
</dbReference>
<dbReference type="SUPFAM" id="SSF52540">
    <property type="entry name" value="P-loop containing nucleoside triphosphate hydrolases"/>
    <property type="match status" value="1"/>
</dbReference>
<keyword evidence="7" id="KW-0406">Ion transport</keyword>
<gene>
    <name evidence="11" type="ORF">BET03_06680</name>
</gene>
<evidence type="ECO:0000256" key="9">
    <source>
        <dbReference type="ARBA" id="ARBA00066388"/>
    </source>
</evidence>
<evidence type="ECO:0000256" key="2">
    <source>
        <dbReference type="ARBA" id="ARBA00022475"/>
    </source>
</evidence>
<comment type="caution">
    <text evidence="11">The sequence shown here is derived from an EMBL/GenBank/DDBJ whole genome shotgun (WGS) entry which is preliminary data.</text>
</comment>
<dbReference type="InterPro" id="IPR017871">
    <property type="entry name" value="ABC_transporter-like_CS"/>
</dbReference>
<dbReference type="FunFam" id="3.40.50.300:FF:000425">
    <property type="entry name" value="Probable ABC transporter, ATP-binding subunit"/>
    <property type="match status" value="1"/>
</dbReference>
<keyword evidence="1" id="KW-0813">Transport</keyword>
<dbReference type="Proteomes" id="UP000284177">
    <property type="component" value="Unassembled WGS sequence"/>
</dbReference>
<evidence type="ECO:0000256" key="3">
    <source>
        <dbReference type="ARBA" id="ARBA00022496"/>
    </source>
</evidence>
<dbReference type="RefSeq" id="WP_120170686.1">
    <property type="nucleotide sequence ID" value="NZ_MCIB01000039.1"/>
</dbReference>
<evidence type="ECO:0000256" key="4">
    <source>
        <dbReference type="ARBA" id="ARBA00022741"/>
    </source>
</evidence>
<proteinExistence type="predicted"/>
<keyword evidence="2" id="KW-1003">Cell membrane</keyword>
<organism evidence="11 12">
    <name type="scientific">Thermohalobacter berrensis</name>
    <dbReference type="NCBI Taxonomy" id="99594"/>
    <lineage>
        <taxon>Bacteria</taxon>
        <taxon>Bacillati</taxon>
        <taxon>Bacillota</taxon>
        <taxon>Tissierellia</taxon>
        <taxon>Tissierellales</taxon>
        <taxon>Thermohalobacteraceae</taxon>
        <taxon>Thermohalobacter</taxon>
    </lineage>
</organism>
<dbReference type="GO" id="GO:0005524">
    <property type="term" value="F:ATP binding"/>
    <property type="evidence" value="ECO:0007669"/>
    <property type="project" value="UniProtKB-KW"/>
</dbReference>
<dbReference type="InterPro" id="IPR008995">
    <property type="entry name" value="Mo/tungstate-bd_C_term_dom"/>
</dbReference>
<dbReference type="EMBL" id="MCIB01000039">
    <property type="protein sequence ID" value="RKD29026.1"/>
    <property type="molecule type" value="Genomic_DNA"/>
</dbReference>
<dbReference type="PROSITE" id="PS00211">
    <property type="entry name" value="ABC_TRANSPORTER_1"/>
    <property type="match status" value="1"/>
</dbReference>
<dbReference type="EC" id="7.6.2.9" evidence="9"/>
<dbReference type="SUPFAM" id="SSF50331">
    <property type="entry name" value="MOP-like"/>
    <property type="match status" value="1"/>
</dbReference>
<dbReference type="InterPro" id="IPR027417">
    <property type="entry name" value="P-loop_NTPase"/>
</dbReference>
<protein>
    <recommendedName>
        <fullName evidence="9">ABC-type quaternary amine transporter</fullName>
        <ecNumber evidence="9">7.6.2.9</ecNumber>
    </recommendedName>
</protein>
<dbReference type="AlphaFoldDB" id="A0A419SUY0"/>
<dbReference type="PROSITE" id="PS50893">
    <property type="entry name" value="ABC_TRANSPORTER_2"/>
    <property type="match status" value="1"/>
</dbReference>
<dbReference type="GO" id="GO:0016887">
    <property type="term" value="F:ATP hydrolysis activity"/>
    <property type="evidence" value="ECO:0007669"/>
    <property type="project" value="InterPro"/>
</dbReference>
<dbReference type="Gene3D" id="3.40.50.300">
    <property type="entry name" value="P-loop containing nucleotide triphosphate hydrolases"/>
    <property type="match status" value="1"/>
</dbReference>